<dbReference type="InterPro" id="IPR037176">
    <property type="entry name" value="Osmotin/thaumatin-like_sf"/>
</dbReference>
<dbReference type="AlphaFoldDB" id="A0A484KLS5"/>
<sequence length="258" mass="26308">MVDGYNLPMIVFAQGVSGPCNATGCISDLNMGCPKELQQIGTDGAVIGCKSACLAFGLEQFCCSGAHGNPSTCQPSYYSKIFKRACPTAYSYAYDDATSTFTCKSEAYHIVFCPNTGNNAAGPPLPPPPLLPLPPLNGGGVVMPPPPNGGGVVMPPPLNGGGVVMPPPVPHTPPPPPAFGGAVAPPPPPLFGGEGAPPPPLFGPGVAMPPPPASPTVTPPPYEESKSYISGGMVSSPKKSLPFPTLVAILMFSLFLRI</sequence>
<protein>
    <recommendedName>
        <fullName evidence="4">Thaumatin-like protein</fullName>
    </recommendedName>
</protein>
<accession>A0A484KLS5</accession>
<dbReference type="PANTHER" id="PTHR31013:SF12">
    <property type="entry name" value="PATHOGENESIS-RELATED PROTEIN 5-LIKE"/>
    <property type="match status" value="1"/>
</dbReference>
<dbReference type="FunFam" id="2.60.110.10:FF:000013">
    <property type="entry name" value="Pathogenesis-related thaumatin superfamily protein"/>
    <property type="match status" value="1"/>
</dbReference>
<evidence type="ECO:0000313" key="2">
    <source>
        <dbReference type="EMBL" id="VFQ65395.1"/>
    </source>
</evidence>
<name>A0A484KLS5_9ASTE</name>
<dbReference type="SMART" id="SM00205">
    <property type="entry name" value="THN"/>
    <property type="match status" value="1"/>
</dbReference>
<reference evidence="2 3" key="1">
    <citation type="submission" date="2018-04" db="EMBL/GenBank/DDBJ databases">
        <authorList>
            <person name="Vogel A."/>
        </authorList>
    </citation>
    <scope>NUCLEOTIDE SEQUENCE [LARGE SCALE GENOMIC DNA]</scope>
</reference>
<dbReference type="InterPro" id="IPR001938">
    <property type="entry name" value="Thaumatin"/>
</dbReference>
<organism evidence="2 3">
    <name type="scientific">Cuscuta campestris</name>
    <dbReference type="NCBI Taxonomy" id="132261"/>
    <lineage>
        <taxon>Eukaryota</taxon>
        <taxon>Viridiplantae</taxon>
        <taxon>Streptophyta</taxon>
        <taxon>Embryophyta</taxon>
        <taxon>Tracheophyta</taxon>
        <taxon>Spermatophyta</taxon>
        <taxon>Magnoliopsida</taxon>
        <taxon>eudicotyledons</taxon>
        <taxon>Gunneridae</taxon>
        <taxon>Pentapetalae</taxon>
        <taxon>asterids</taxon>
        <taxon>lamiids</taxon>
        <taxon>Solanales</taxon>
        <taxon>Convolvulaceae</taxon>
        <taxon>Cuscuteae</taxon>
        <taxon>Cuscuta</taxon>
        <taxon>Cuscuta subgen. Grammica</taxon>
        <taxon>Cuscuta sect. Cleistogrammica</taxon>
    </lineage>
</organism>
<dbReference type="PANTHER" id="PTHR31013">
    <property type="entry name" value="THAUMATIN FAMILY PROTEIN-RELATED"/>
    <property type="match status" value="1"/>
</dbReference>
<dbReference type="PROSITE" id="PS51367">
    <property type="entry name" value="THAUMATIN_2"/>
    <property type="match status" value="1"/>
</dbReference>
<feature type="region of interest" description="Disordered" evidence="1">
    <location>
        <begin position="202"/>
        <end position="221"/>
    </location>
</feature>
<gene>
    <name evidence="2" type="ORF">CCAM_LOCUS7171</name>
</gene>
<dbReference type="SUPFAM" id="SSF49870">
    <property type="entry name" value="Osmotin, thaumatin-like protein"/>
    <property type="match status" value="1"/>
</dbReference>
<proteinExistence type="predicted"/>
<dbReference type="Proteomes" id="UP000595140">
    <property type="component" value="Unassembled WGS sequence"/>
</dbReference>
<evidence type="ECO:0000313" key="3">
    <source>
        <dbReference type="Proteomes" id="UP000595140"/>
    </source>
</evidence>
<evidence type="ECO:0008006" key="4">
    <source>
        <dbReference type="Google" id="ProtNLM"/>
    </source>
</evidence>
<dbReference type="Gene3D" id="2.60.110.10">
    <property type="entry name" value="Thaumatin"/>
    <property type="match status" value="1"/>
</dbReference>
<keyword evidence="3" id="KW-1185">Reference proteome</keyword>
<dbReference type="EMBL" id="OOIL02000451">
    <property type="protein sequence ID" value="VFQ65395.1"/>
    <property type="molecule type" value="Genomic_DNA"/>
</dbReference>
<dbReference type="Pfam" id="PF00314">
    <property type="entry name" value="Thaumatin"/>
    <property type="match status" value="1"/>
</dbReference>
<evidence type="ECO:0000256" key="1">
    <source>
        <dbReference type="SAM" id="MobiDB-lite"/>
    </source>
</evidence>
<dbReference type="OrthoDB" id="430315at2759"/>